<dbReference type="EMBL" id="BSDI01000029">
    <property type="protein sequence ID" value="GLH99913.1"/>
    <property type="molecule type" value="Genomic_DNA"/>
</dbReference>
<name>A0ABQ5QZD1_9ACTN</name>
<evidence type="ECO:0000256" key="3">
    <source>
        <dbReference type="ARBA" id="ARBA00022801"/>
    </source>
</evidence>
<protein>
    <submittedName>
        <fullName evidence="5">Peptidase E</fullName>
    </submittedName>
</protein>
<evidence type="ECO:0000313" key="6">
    <source>
        <dbReference type="Proteomes" id="UP001144280"/>
    </source>
</evidence>
<proteinExistence type="inferred from homology"/>
<comment type="similarity">
    <text evidence="1">Belongs to the peptidase S51 family.</text>
</comment>
<comment type="caution">
    <text evidence="5">The sequence shown here is derived from an EMBL/GenBank/DDBJ whole genome shotgun (WGS) entry which is preliminary data.</text>
</comment>
<dbReference type="PANTHER" id="PTHR20842:SF0">
    <property type="entry name" value="ALPHA-ASPARTYL DIPEPTIDASE"/>
    <property type="match status" value="1"/>
</dbReference>
<keyword evidence="6" id="KW-1185">Reference proteome</keyword>
<keyword evidence="2" id="KW-0645">Protease</keyword>
<evidence type="ECO:0000256" key="1">
    <source>
        <dbReference type="ARBA" id="ARBA00006534"/>
    </source>
</evidence>
<dbReference type="PANTHER" id="PTHR20842">
    <property type="entry name" value="PROTEASE S51 ALPHA-ASPARTYL DIPEPTIDASE"/>
    <property type="match status" value="1"/>
</dbReference>
<keyword evidence="3" id="KW-0378">Hydrolase</keyword>
<dbReference type="Proteomes" id="UP001144280">
    <property type="component" value="Unassembled WGS sequence"/>
</dbReference>
<dbReference type="CDD" id="cd03146">
    <property type="entry name" value="GAT1_Peptidase_E"/>
    <property type="match status" value="1"/>
</dbReference>
<evidence type="ECO:0000313" key="5">
    <source>
        <dbReference type="EMBL" id="GLH99913.1"/>
    </source>
</evidence>
<dbReference type="Pfam" id="PF03575">
    <property type="entry name" value="Peptidase_S51"/>
    <property type="match status" value="1"/>
</dbReference>
<reference evidence="5" key="1">
    <citation type="submission" date="2022-12" db="EMBL/GenBank/DDBJ databases">
        <title>New Phytohabitans aurantiacus sp. RD004123 nov., an actinomycete isolated from soil.</title>
        <authorList>
            <person name="Triningsih D.W."/>
            <person name="Harunari E."/>
            <person name="Igarashi Y."/>
        </authorList>
    </citation>
    <scope>NUCLEOTIDE SEQUENCE</scope>
    <source>
        <strain evidence="5">RD004123</strain>
    </source>
</reference>
<evidence type="ECO:0000256" key="4">
    <source>
        <dbReference type="ARBA" id="ARBA00022825"/>
    </source>
</evidence>
<dbReference type="InterPro" id="IPR005320">
    <property type="entry name" value="Peptidase_S51"/>
</dbReference>
<evidence type="ECO:0000256" key="2">
    <source>
        <dbReference type="ARBA" id="ARBA00022670"/>
    </source>
</evidence>
<sequence length="238" mass="25206">MPAEAPTILATTMGFHRGGGSWTPGPIFDLAVELAGRPERPRLCLLATASGDSPAAIAGFYGAFGASGSLVSHVALFDMPSVADMRKHLLRQDVIWVDRGSLVNLIAVWRAHRVDELLRECWQAGVVLAGESAGSLCWHVAGTTDSFGPRVAPALGLGFVPYANAVHYEQRRKSFHAFVADGSLPAVGYATDVGTGLVYRGSDLVEAVAGRAKAGAYRVERTADGVRETPLPVRLLGR</sequence>
<keyword evidence="4" id="KW-0720">Serine protease</keyword>
<dbReference type="InterPro" id="IPR029062">
    <property type="entry name" value="Class_I_gatase-like"/>
</dbReference>
<gene>
    <name evidence="5" type="ORF">Pa4123_51890</name>
</gene>
<accession>A0ABQ5QZD1</accession>
<dbReference type="SUPFAM" id="SSF52317">
    <property type="entry name" value="Class I glutamine amidotransferase-like"/>
    <property type="match status" value="1"/>
</dbReference>
<organism evidence="5 6">
    <name type="scientific">Phytohabitans aurantiacus</name>
    <dbReference type="NCBI Taxonomy" id="3016789"/>
    <lineage>
        <taxon>Bacteria</taxon>
        <taxon>Bacillati</taxon>
        <taxon>Actinomycetota</taxon>
        <taxon>Actinomycetes</taxon>
        <taxon>Micromonosporales</taxon>
        <taxon>Micromonosporaceae</taxon>
    </lineage>
</organism>
<dbReference type="Gene3D" id="3.40.50.880">
    <property type="match status" value="1"/>
</dbReference>